<organism evidence="2 3">
    <name type="scientific">Pseudomonas fluorescens</name>
    <dbReference type="NCBI Taxonomy" id="294"/>
    <lineage>
        <taxon>Bacteria</taxon>
        <taxon>Pseudomonadati</taxon>
        <taxon>Pseudomonadota</taxon>
        <taxon>Gammaproteobacteria</taxon>
        <taxon>Pseudomonadales</taxon>
        <taxon>Pseudomonadaceae</taxon>
        <taxon>Pseudomonas</taxon>
    </lineage>
</organism>
<reference evidence="2 3" key="1">
    <citation type="submission" date="2019-09" db="EMBL/GenBank/DDBJ databases">
        <authorList>
            <person name="Chandra G."/>
            <person name="Truman W A."/>
        </authorList>
    </citation>
    <scope>NUCLEOTIDE SEQUENCE [LARGE SCALE GENOMIC DNA]</scope>
    <source>
        <strain evidence="2">PS862</strain>
    </source>
</reference>
<dbReference type="InterPro" id="IPR022225">
    <property type="entry name" value="Phage_tail_fibre_N"/>
</dbReference>
<dbReference type="AlphaFoldDB" id="A0A5E7GG16"/>
<dbReference type="Gene3D" id="2.60.40.3940">
    <property type="match status" value="1"/>
</dbReference>
<dbReference type="InterPro" id="IPR051934">
    <property type="entry name" value="Phage_Tail_Fiber_Structural"/>
</dbReference>
<feature type="domain" description="Phage tail fibre protein N-terminal" evidence="1">
    <location>
        <begin position="8"/>
        <end position="151"/>
    </location>
</feature>
<name>A0A5E7GG16_PSEFL</name>
<protein>
    <recommendedName>
        <fullName evidence="1">Phage tail fibre protein N-terminal domain-containing protein</fullName>
    </recommendedName>
</protein>
<evidence type="ECO:0000259" key="1">
    <source>
        <dbReference type="Pfam" id="PF12571"/>
    </source>
</evidence>
<sequence length="436" mass="45040">MAEQDILYIAMLTDVGAAQLAKSVANGTNWNITHMSVGDGNGVTPIPSKLQKTLIHENLRLPLNRLTVRADRPVIVAELILPPNVGGWWVREVGLHDSTGALVAVANYPAAFKPPLAQGSGRTLGIRVQILVSSTANIVLIDDPSLVMATLSTVREEIAKGEAGSAVKLKTPRTISLTGDGTGQAVFDGTASPTIALTLADTGVAPGAYSKVTINAKGLVTGGGPLAAGDIPALDASKITTGTLSRPTTGNAGSATQWQSGRYLSFSGAASGGAWLNGATDVNVPLTLNGFDASKVISGALAMQRGGTGGWDAPSARASLGAASPALLWHSANGFWWDKNTGLFVQWGVVHLGDMPGGMWNVPFGFTWGFDTAPFIVLPVITQLGGGNVAAATVTCAMNEGSLTTSGFTLSFTEYDGNVQNFGVRWLAVGYRLSPM</sequence>
<evidence type="ECO:0000313" key="2">
    <source>
        <dbReference type="EMBL" id="VVO49752.1"/>
    </source>
</evidence>
<gene>
    <name evidence="2" type="ORF">PS862_00249</name>
</gene>
<evidence type="ECO:0000313" key="3">
    <source>
        <dbReference type="Proteomes" id="UP000385207"/>
    </source>
</evidence>
<dbReference type="RefSeq" id="WP_150783030.1">
    <property type="nucleotide sequence ID" value="NZ_CABVII010000001.1"/>
</dbReference>
<dbReference type="PANTHER" id="PTHR35191">
    <property type="entry name" value="PROPHAGE SIDE TAIL FIBER PROTEIN HOMOLOG STFQ-RELATED"/>
    <property type="match status" value="1"/>
</dbReference>
<proteinExistence type="predicted"/>
<accession>A0A5E7GG16</accession>
<dbReference type="EMBL" id="CABVII010000001">
    <property type="protein sequence ID" value="VVO49752.1"/>
    <property type="molecule type" value="Genomic_DNA"/>
</dbReference>
<dbReference type="PANTHER" id="PTHR35191:SF1">
    <property type="entry name" value="PROPHAGE SIDE TAIL FIBER PROTEIN HOMOLOG STFQ-RELATED"/>
    <property type="match status" value="1"/>
</dbReference>
<dbReference type="OrthoDB" id="9810174at2"/>
<dbReference type="Proteomes" id="UP000385207">
    <property type="component" value="Unassembled WGS sequence"/>
</dbReference>
<dbReference type="Pfam" id="PF12571">
    <property type="entry name" value="Phage_tail_fib"/>
    <property type="match status" value="1"/>
</dbReference>